<dbReference type="InterPro" id="IPR036388">
    <property type="entry name" value="WH-like_DNA-bd_sf"/>
</dbReference>
<gene>
    <name evidence="5" type="ORF">E1832_01175</name>
</gene>
<dbReference type="PRINTS" id="PR00598">
    <property type="entry name" value="HTHMARR"/>
</dbReference>
<dbReference type="PROSITE" id="PS01117">
    <property type="entry name" value="HTH_MARR_1"/>
    <property type="match status" value="1"/>
</dbReference>
<sequence length="147" mass="16491">MQTKLTSKEAEFAVELGKVARRWRTRLDSRLRTMGLTQARWMALLELSRADGLTQRELATTLGVEGPTLVRLLDGLEGQGLIERQPCPDDRRVKRVRVTTTAVPILNEIRKITDATRSELLAGVVAEDLSTALRVLTLIAERLEQTE</sequence>
<evidence type="ECO:0000256" key="1">
    <source>
        <dbReference type="ARBA" id="ARBA00023015"/>
    </source>
</evidence>
<keyword evidence="1" id="KW-0805">Transcription regulation</keyword>
<dbReference type="InterPro" id="IPR023187">
    <property type="entry name" value="Tscrpt_reg_MarR-type_CS"/>
</dbReference>
<comment type="caution">
    <text evidence="5">The sequence shown here is derived from an EMBL/GenBank/DDBJ whole genome shotgun (WGS) entry which is preliminary data.</text>
</comment>
<dbReference type="PANTHER" id="PTHR42756">
    <property type="entry name" value="TRANSCRIPTIONAL REGULATOR, MARR"/>
    <property type="match status" value="1"/>
</dbReference>
<dbReference type="InterPro" id="IPR036390">
    <property type="entry name" value="WH_DNA-bd_sf"/>
</dbReference>
<dbReference type="InterPro" id="IPR000835">
    <property type="entry name" value="HTH_MarR-typ"/>
</dbReference>
<dbReference type="PANTHER" id="PTHR42756:SF1">
    <property type="entry name" value="TRANSCRIPTIONAL REPRESSOR OF EMRAB OPERON"/>
    <property type="match status" value="1"/>
</dbReference>
<evidence type="ECO:0000256" key="3">
    <source>
        <dbReference type="ARBA" id="ARBA00023163"/>
    </source>
</evidence>
<dbReference type="EMBL" id="SMUV01000033">
    <property type="protein sequence ID" value="TDK52686.1"/>
    <property type="molecule type" value="Genomic_DNA"/>
</dbReference>
<feature type="domain" description="HTH marR-type" evidence="4">
    <location>
        <begin position="9"/>
        <end position="141"/>
    </location>
</feature>
<reference evidence="5 6" key="1">
    <citation type="submission" date="2019-03" db="EMBL/GenBank/DDBJ databases">
        <title>Ruegeria lutea sp. nov., a novel strain, isolated from marine sediment, the Masan Bay, South Korea.</title>
        <authorList>
            <person name="Kim J."/>
            <person name="Kim D.-Y."/>
            <person name="Lee S.-S."/>
        </authorList>
    </citation>
    <scope>NUCLEOTIDE SEQUENCE [LARGE SCALE GENOMIC DNA]</scope>
    <source>
        <strain evidence="5 6">318-1</strain>
    </source>
</reference>
<keyword evidence="2" id="KW-0238">DNA-binding</keyword>
<keyword evidence="3" id="KW-0804">Transcription</keyword>
<proteinExistence type="predicted"/>
<evidence type="ECO:0000259" key="4">
    <source>
        <dbReference type="PROSITE" id="PS50995"/>
    </source>
</evidence>
<evidence type="ECO:0000313" key="6">
    <source>
        <dbReference type="Proteomes" id="UP000295301"/>
    </source>
</evidence>
<keyword evidence="6" id="KW-1185">Reference proteome</keyword>
<dbReference type="Proteomes" id="UP000295301">
    <property type="component" value="Unassembled WGS sequence"/>
</dbReference>
<dbReference type="Gene3D" id="1.10.10.10">
    <property type="entry name" value="Winged helix-like DNA-binding domain superfamily/Winged helix DNA-binding domain"/>
    <property type="match status" value="1"/>
</dbReference>
<evidence type="ECO:0000256" key="2">
    <source>
        <dbReference type="ARBA" id="ARBA00023125"/>
    </source>
</evidence>
<dbReference type="OrthoDB" id="8452803at2"/>
<dbReference type="GO" id="GO:0003700">
    <property type="term" value="F:DNA-binding transcription factor activity"/>
    <property type="evidence" value="ECO:0007669"/>
    <property type="project" value="InterPro"/>
</dbReference>
<protein>
    <submittedName>
        <fullName evidence="5">MarR family transcriptional regulator</fullName>
    </submittedName>
</protein>
<dbReference type="AlphaFoldDB" id="A0A4R5VGT1"/>
<evidence type="ECO:0000313" key="5">
    <source>
        <dbReference type="EMBL" id="TDK52686.1"/>
    </source>
</evidence>
<dbReference type="SUPFAM" id="SSF46785">
    <property type="entry name" value="Winged helix' DNA-binding domain"/>
    <property type="match status" value="1"/>
</dbReference>
<organism evidence="5 6">
    <name type="scientific">Antarcticimicrobium luteum</name>
    <dbReference type="NCBI Taxonomy" id="2547397"/>
    <lineage>
        <taxon>Bacteria</taxon>
        <taxon>Pseudomonadati</taxon>
        <taxon>Pseudomonadota</taxon>
        <taxon>Alphaproteobacteria</taxon>
        <taxon>Rhodobacterales</taxon>
        <taxon>Paracoccaceae</taxon>
        <taxon>Antarcticimicrobium</taxon>
    </lineage>
</organism>
<dbReference type="SMART" id="SM00347">
    <property type="entry name" value="HTH_MARR"/>
    <property type="match status" value="1"/>
</dbReference>
<dbReference type="GO" id="GO:0003677">
    <property type="term" value="F:DNA binding"/>
    <property type="evidence" value="ECO:0007669"/>
    <property type="project" value="UniProtKB-KW"/>
</dbReference>
<name>A0A4R5VGT1_9RHOB</name>
<dbReference type="Pfam" id="PF12802">
    <property type="entry name" value="MarR_2"/>
    <property type="match status" value="1"/>
</dbReference>
<dbReference type="PROSITE" id="PS50995">
    <property type="entry name" value="HTH_MARR_2"/>
    <property type="match status" value="1"/>
</dbReference>
<accession>A0A4R5VGT1</accession>
<dbReference type="RefSeq" id="WP_076367426.1">
    <property type="nucleotide sequence ID" value="NZ_SMUV01000033.1"/>
</dbReference>